<dbReference type="InterPro" id="IPR051678">
    <property type="entry name" value="AGP_Transferase"/>
</dbReference>
<reference evidence="2 3" key="1">
    <citation type="submission" date="2021-11" db="EMBL/GenBank/DDBJ databases">
        <title>Draft genome sequence of Paenibacillus profundus YoMME, a new Gram-positive bacteria with exoelectrogenic properties.</title>
        <authorList>
            <person name="Hubenova Y."/>
            <person name="Hubenova E."/>
            <person name="Manasiev Y."/>
            <person name="Peykov S."/>
            <person name="Mitov M."/>
        </authorList>
    </citation>
    <scope>NUCLEOTIDE SEQUENCE [LARGE SCALE GENOMIC DNA]</scope>
    <source>
        <strain evidence="2 3">YoMME</strain>
    </source>
</reference>
<name>A0ABS8YKF7_9BACL</name>
<sequence>MKGSGDIPRTYFVIIKNEKELMWLPKLKPCLSLPISSPIAKGEPNVDYPFPWSVNRWIDGDTASHSNISDVNNFACDLALFLIELQTIDTTDAPLAGKHNFYRGGDLFVYHDETEKAFEKLKDELLTDTLKAVWEQGIQSKWTSKNVWIHGDVAPGNLLVKNGALCAVIDFGIMGVGDPSCDYAMAWTFFDKDTRNVFFQTLGTDKGTIDRARGWALWKALITYHDENVEVAANAKYAIGEILDEMDTPDIAS</sequence>
<comment type="caution">
    <text evidence="2">The sequence shown here is derived from an EMBL/GenBank/DDBJ whole genome shotgun (WGS) entry which is preliminary data.</text>
</comment>
<dbReference type="CDD" id="cd05155">
    <property type="entry name" value="APH_ChoK_like_1"/>
    <property type="match status" value="1"/>
</dbReference>
<dbReference type="Proteomes" id="UP001199916">
    <property type="component" value="Unassembled WGS sequence"/>
</dbReference>
<dbReference type="Gene3D" id="3.90.1200.10">
    <property type="match status" value="1"/>
</dbReference>
<gene>
    <name evidence="2" type="ORF">LQV63_23770</name>
</gene>
<protein>
    <submittedName>
        <fullName evidence="2">Aminoglycoside phosphotransferase family protein</fullName>
    </submittedName>
</protein>
<dbReference type="PANTHER" id="PTHR21310:SF42">
    <property type="entry name" value="BIFUNCTIONAL AAC_APH"/>
    <property type="match status" value="1"/>
</dbReference>
<keyword evidence="3" id="KW-1185">Reference proteome</keyword>
<proteinExistence type="predicted"/>
<dbReference type="EMBL" id="JAJNBZ010000027">
    <property type="protein sequence ID" value="MCE5172301.1"/>
    <property type="molecule type" value="Genomic_DNA"/>
</dbReference>
<dbReference type="PANTHER" id="PTHR21310">
    <property type="entry name" value="AMINOGLYCOSIDE PHOSPHOTRANSFERASE-RELATED-RELATED"/>
    <property type="match status" value="1"/>
</dbReference>
<dbReference type="InterPro" id="IPR011009">
    <property type="entry name" value="Kinase-like_dom_sf"/>
</dbReference>
<dbReference type="SUPFAM" id="SSF56112">
    <property type="entry name" value="Protein kinase-like (PK-like)"/>
    <property type="match status" value="1"/>
</dbReference>
<accession>A0ABS8YKF7</accession>
<evidence type="ECO:0000313" key="3">
    <source>
        <dbReference type="Proteomes" id="UP001199916"/>
    </source>
</evidence>
<organism evidence="2 3">
    <name type="scientific">Paenibacillus profundus</name>
    <dbReference type="NCBI Taxonomy" id="1173085"/>
    <lineage>
        <taxon>Bacteria</taxon>
        <taxon>Bacillati</taxon>
        <taxon>Bacillota</taxon>
        <taxon>Bacilli</taxon>
        <taxon>Bacillales</taxon>
        <taxon>Paenibacillaceae</taxon>
        <taxon>Paenibacillus</taxon>
    </lineage>
</organism>
<dbReference type="Pfam" id="PF01636">
    <property type="entry name" value="APH"/>
    <property type="match status" value="1"/>
</dbReference>
<evidence type="ECO:0000313" key="2">
    <source>
        <dbReference type="EMBL" id="MCE5172301.1"/>
    </source>
</evidence>
<dbReference type="Gene3D" id="3.30.200.20">
    <property type="entry name" value="Phosphorylase Kinase, domain 1"/>
    <property type="match status" value="1"/>
</dbReference>
<feature type="domain" description="Aminoglycoside phosphotransferase" evidence="1">
    <location>
        <begin position="18"/>
        <end position="213"/>
    </location>
</feature>
<dbReference type="InterPro" id="IPR002575">
    <property type="entry name" value="Aminoglycoside_PTrfase"/>
</dbReference>
<evidence type="ECO:0000259" key="1">
    <source>
        <dbReference type="Pfam" id="PF01636"/>
    </source>
</evidence>